<keyword evidence="2" id="KW-1185">Reference proteome</keyword>
<dbReference type="InterPro" id="IPR025737">
    <property type="entry name" value="FApF"/>
</dbReference>
<comment type="caution">
    <text evidence="1">The sequence shown here is derived from an EMBL/GenBank/DDBJ whole genome shotgun (WGS) entry which is preliminary data.</text>
</comment>
<accession>A0A3E2NVW2</accession>
<sequence length="331" mass="36676">MLCVFQRIALKPVVMKTSLSKSSGVKTALVLAGIILFNFAAKAQDPSLPAVNLGLANITDGITPGPGIYYANFSQIYQAHSFRDGAGNKLPTNLKVNTYTTIHQFVWLGNNKVFGGLFGLTAFLPVVRISATNAGGPTPTINNGVLGDLIVAPAIVWGNRKLFNHAYFSRAELDFYLPTGSYNHNDASNPSSHFYTFSAHYSFTYFFNRELSISSRNHINYNTKLIGTAVHPGMFYNVNFSVEQTLYKTFRAEACAYYLTQLNQDSNNGDSRYYQNVDGLANTKERVLGIGPGLAYLANQRLVLEGKVFWETAVRNREQGVRPTLQLSYKF</sequence>
<evidence type="ECO:0000313" key="1">
    <source>
        <dbReference type="EMBL" id="RFZ85153.1"/>
    </source>
</evidence>
<dbReference type="Proteomes" id="UP000260823">
    <property type="component" value="Unassembled WGS sequence"/>
</dbReference>
<evidence type="ECO:0008006" key="3">
    <source>
        <dbReference type="Google" id="ProtNLM"/>
    </source>
</evidence>
<dbReference type="OrthoDB" id="9798341at2"/>
<dbReference type="Pfam" id="PF13557">
    <property type="entry name" value="Phenol_MetA_deg"/>
    <property type="match status" value="1"/>
</dbReference>
<organism evidence="1 2">
    <name type="scientific">Mucilaginibacter terrenus</name>
    <dbReference type="NCBI Taxonomy" id="2482727"/>
    <lineage>
        <taxon>Bacteria</taxon>
        <taxon>Pseudomonadati</taxon>
        <taxon>Bacteroidota</taxon>
        <taxon>Sphingobacteriia</taxon>
        <taxon>Sphingobacteriales</taxon>
        <taxon>Sphingobacteriaceae</taxon>
        <taxon>Mucilaginibacter</taxon>
    </lineage>
</organism>
<gene>
    <name evidence="1" type="ORF">DYU05_06015</name>
</gene>
<protein>
    <recommendedName>
        <fullName evidence="3">Phenol degradation protein meta</fullName>
    </recommendedName>
</protein>
<dbReference type="EMBL" id="QWDE01000001">
    <property type="protein sequence ID" value="RFZ85153.1"/>
    <property type="molecule type" value="Genomic_DNA"/>
</dbReference>
<reference evidence="1 2" key="1">
    <citation type="submission" date="2018-08" db="EMBL/GenBank/DDBJ databases">
        <title>Mucilaginibacter terrae sp. nov., isolated from manganese diggings.</title>
        <authorList>
            <person name="Huang Y."/>
            <person name="Zhou Z."/>
        </authorList>
    </citation>
    <scope>NUCLEOTIDE SEQUENCE [LARGE SCALE GENOMIC DNA]</scope>
    <source>
        <strain evidence="1 2">ZH6</strain>
    </source>
</reference>
<evidence type="ECO:0000313" key="2">
    <source>
        <dbReference type="Proteomes" id="UP000260823"/>
    </source>
</evidence>
<proteinExistence type="predicted"/>
<dbReference type="AlphaFoldDB" id="A0A3E2NVW2"/>
<name>A0A3E2NVW2_9SPHI</name>